<protein>
    <submittedName>
        <fullName evidence="6">Sorbitol dehydrogenase</fullName>
    </submittedName>
</protein>
<dbReference type="PANTHER" id="PTHR43401">
    <property type="entry name" value="L-THREONINE 3-DEHYDROGENASE"/>
    <property type="match status" value="1"/>
</dbReference>
<keyword evidence="7" id="KW-1185">Reference proteome</keyword>
<dbReference type="RefSeq" id="WP_191278638.1">
    <property type="nucleotide sequence ID" value="NZ_BNAD01000002.1"/>
</dbReference>
<sequence length="347" mass="36073">MRAMVYAGPEDLQLTELDDPELGPRDIRVRIEACGICGSDVASYLHGHYAAPGQVLGHEMSSVVEQLGSELSGVKPGDRVAIRTARSCGDCVYCDAGRPYLCDDSGRLSIGYGARGGFADLMTVRDVVIGDDVVPVPADVSADDMMWTEPLSVALHAVRRAGINVDSGATLVVGAGSVGLCVIAAAIAEGATDLVAVEPRADRRQAASTLGARTLDPGQLESASGQQFTHIIDTSGSLGALTAALPHLRVGGRLTLVGLGEGRVPWPIPGIELVTSFAFDEKDFRAAVDHIVSGRVRLAGLISHRYDLAGAGEAIEASARDPRVIKAAVYPGAGHSDLDAEPESVTS</sequence>
<feature type="domain" description="Enoyl reductase (ER)" evidence="5">
    <location>
        <begin position="8"/>
        <end position="329"/>
    </location>
</feature>
<evidence type="ECO:0000313" key="6">
    <source>
        <dbReference type="EMBL" id="GHE16764.1"/>
    </source>
</evidence>
<dbReference type="SUPFAM" id="SSF51735">
    <property type="entry name" value="NAD(P)-binding Rossmann-fold domains"/>
    <property type="match status" value="1"/>
</dbReference>
<comment type="caution">
    <text evidence="6">The sequence shown here is derived from an EMBL/GenBank/DDBJ whole genome shotgun (WGS) entry which is preliminary data.</text>
</comment>
<dbReference type="Pfam" id="PF00107">
    <property type="entry name" value="ADH_zinc_N"/>
    <property type="match status" value="1"/>
</dbReference>
<gene>
    <name evidence="6" type="ORF">GCM10011376_13740</name>
</gene>
<evidence type="ECO:0000256" key="1">
    <source>
        <dbReference type="ARBA" id="ARBA00001947"/>
    </source>
</evidence>
<accession>A0ABQ3HJD5</accession>
<keyword evidence="4" id="KW-0560">Oxidoreductase</keyword>
<comment type="cofactor">
    <cofactor evidence="1">
        <name>Zn(2+)</name>
        <dbReference type="ChEBI" id="CHEBI:29105"/>
    </cofactor>
</comment>
<dbReference type="InterPro" id="IPR050129">
    <property type="entry name" value="Zn_alcohol_dh"/>
</dbReference>
<dbReference type="SMART" id="SM00829">
    <property type="entry name" value="PKS_ER"/>
    <property type="match status" value="1"/>
</dbReference>
<evidence type="ECO:0000256" key="4">
    <source>
        <dbReference type="ARBA" id="ARBA00023002"/>
    </source>
</evidence>
<dbReference type="Gene3D" id="3.40.50.720">
    <property type="entry name" value="NAD(P)-binding Rossmann-like Domain"/>
    <property type="match status" value="1"/>
</dbReference>
<proteinExistence type="predicted"/>
<organism evidence="6 7">
    <name type="scientific">Nocardioides flavus</name>
    <name type="common">ex Wang et al. 2016</name>
    <dbReference type="NCBI Taxonomy" id="2058780"/>
    <lineage>
        <taxon>Bacteria</taxon>
        <taxon>Bacillati</taxon>
        <taxon>Actinomycetota</taxon>
        <taxon>Actinomycetes</taxon>
        <taxon>Propionibacteriales</taxon>
        <taxon>Nocardioidaceae</taxon>
        <taxon>Nocardioides</taxon>
    </lineage>
</organism>
<name>A0ABQ3HJD5_9ACTN</name>
<evidence type="ECO:0000259" key="5">
    <source>
        <dbReference type="SMART" id="SM00829"/>
    </source>
</evidence>
<evidence type="ECO:0000313" key="7">
    <source>
        <dbReference type="Proteomes" id="UP000597341"/>
    </source>
</evidence>
<evidence type="ECO:0000256" key="2">
    <source>
        <dbReference type="ARBA" id="ARBA00022723"/>
    </source>
</evidence>
<dbReference type="InterPro" id="IPR013149">
    <property type="entry name" value="ADH-like_C"/>
</dbReference>
<dbReference type="Gene3D" id="3.90.180.10">
    <property type="entry name" value="Medium-chain alcohol dehydrogenases, catalytic domain"/>
    <property type="match status" value="1"/>
</dbReference>
<reference evidence="7" key="1">
    <citation type="journal article" date="2019" name="Int. J. Syst. Evol. Microbiol.">
        <title>The Global Catalogue of Microorganisms (GCM) 10K type strain sequencing project: providing services to taxonomists for standard genome sequencing and annotation.</title>
        <authorList>
            <consortium name="The Broad Institute Genomics Platform"/>
            <consortium name="The Broad Institute Genome Sequencing Center for Infectious Disease"/>
            <person name="Wu L."/>
            <person name="Ma J."/>
        </authorList>
    </citation>
    <scope>NUCLEOTIDE SEQUENCE [LARGE SCALE GENOMIC DNA]</scope>
    <source>
        <strain evidence="7">CGMCC 1.12791</strain>
    </source>
</reference>
<keyword evidence="2" id="KW-0479">Metal-binding</keyword>
<evidence type="ECO:0000256" key="3">
    <source>
        <dbReference type="ARBA" id="ARBA00022833"/>
    </source>
</evidence>
<dbReference type="InterPro" id="IPR013154">
    <property type="entry name" value="ADH-like_N"/>
</dbReference>
<dbReference type="Proteomes" id="UP000597341">
    <property type="component" value="Unassembled WGS sequence"/>
</dbReference>
<dbReference type="InterPro" id="IPR036291">
    <property type="entry name" value="NAD(P)-bd_dom_sf"/>
</dbReference>
<dbReference type="EMBL" id="BNAD01000002">
    <property type="protein sequence ID" value="GHE16764.1"/>
    <property type="molecule type" value="Genomic_DNA"/>
</dbReference>
<keyword evidence="3" id="KW-0862">Zinc</keyword>
<dbReference type="PANTHER" id="PTHR43401:SF2">
    <property type="entry name" value="L-THREONINE 3-DEHYDROGENASE"/>
    <property type="match status" value="1"/>
</dbReference>
<dbReference type="InterPro" id="IPR020843">
    <property type="entry name" value="ER"/>
</dbReference>
<dbReference type="SUPFAM" id="SSF50129">
    <property type="entry name" value="GroES-like"/>
    <property type="match status" value="1"/>
</dbReference>
<dbReference type="Pfam" id="PF08240">
    <property type="entry name" value="ADH_N"/>
    <property type="match status" value="1"/>
</dbReference>
<dbReference type="InterPro" id="IPR011032">
    <property type="entry name" value="GroES-like_sf"/>
</dbReference>